<keyword evidence="5" id="KW-0732">Signal</keyword>
<dbReference type="InterPro" id="IPR019609">
    <property type="entry name" value="Variant_surf_glycoprt_trypan_C"/>
</dbReference>
<dbReference type="InterPro" id="IPR027446">
    <property type="entry name" value="VSG_C_dom_sf"/>
</dbReference>
<evidence type="ECO:0000256" key="4">
    <source>
        <dbReference type="ARBA" id="ARBA00022622"/>
    </source>
</evidence>
<keyword evidence="6" id="KW-0472">Membrane</keyword>
<dbReference type="GO" id="GO:0098552">
    <property type="term" value="C:side of membrane"/>
    <property type="evidence" value="ECO:0007669"/>
    <property type="project" value="UniProtKB-KW"/>
</dbReference>
<accession>A0A1J0RAS9</accession>
<keyword evidence="8" id="KW-0449">Lipoprotein</keyword>
<feature type="domain" description="Trypanosome variant surface glycoprotein B-type N-terminal" evidence="11">
    <location>
        <begin position="3"/>
        <end position="340"/>
    </location>
</feature>
<feature type="domain" description="Trypanosome variant surface glycoprotein C-terminal" evidence="10">
    <location>
        <begin position="382"/>
        <end position="442"/>
    </location>
</feature>
<evidence type="ECO:0000256" key="3">
    <source>
        <dbReference type="ARBA" id="ARBA00022475"/>
    </source>
</evidence>
<dbReference type="SUPFAM" id="SSF118251">
    <property type="entry name" value="Variant surface glycoprotein MITAT 1.2, VSG 221, C-terminal domain"/>
    <property type="match status" value="1"/>
</dbReference>
<evidence type="ECO:0000256" key="9">
    <source>
        <dbReference type="SAM" id="MobiDB-lite"/>
    </source>
</evidence>
<name>A0A1J0RAS9_9TRYP</name>
<comment type="function">
    <text evidence="1">VSG forms a coat on the surface of the parasite. The trypanosome evades the immune response of the host by expressing a series of antigenically distinct VSGs from an estimated 1000 VSG genes.</text>
</comment>
<organism evidence="12">
    <name type="scientific">Trypanosoma brucei</name>
    <dbReference type="NCBI Taxonomy" id="5691"/>
    <lineage>
        <taxon>Eukaryota</taxon>
        <taxon>Discoba</taxon>
        <taxon>Euglenozoa</taxon>
        <taxon>Kinetoplastea</taxon>
        <taxon>Metakinetoplastina</taxon>
        <taxon>Trypanosomatida</taxon>
        <taxon>Trypanosomatidae</taxon>
        <taxon>Trypanosoma</taxon>
    </lineage>
</organism>
<dbReference type="InterPro" id="IPR025932">
    <property type="entry name" value="Trypano_VSG_B_N_dom"/>
</dbReference>
<dbReference type="AlphaFoldDB" id="A0A1J0RAS9"/>
<dbReference type="GO" id="GO:0005886">
    <property type="term" value="C:plasma membrane"/>
    <property type="evidence" value="ECO:0007669"/>
    <property type="project" value="UniProtKB-SubCell"/>
</dbReference>
<dbReference type="VEuPathDB" id="TriTrypDB:Tb11.v5.0571"/>
<evidence type="ECO:0000256" key="7">
    <source>
        <dbReference type="ARBA" id="ARBA00023180"/>
    </source>
</evidence>
<evidence type="ECO:0000256" key="8">
    <source>
        <dbReference type="ARBA" id="ARBA00023288"/>
    </source>
</evidence>
<evidence type="ECO:0000259" key="11">
    <source>
        <dbReference type="Pfam" id="PF13206"/>
    </source>
</evidence>
<dbReference type="VEuPathDB" id="TriTrypDB:Tb427_000612800"/>
<evidence type="ECO:0000256" key="6">
    <source>
        <dbReference type="ARBA" id="ARBA00023136"/>
    </source>
</evidence>
<keyword evidence="3" id="KW-1003">Cell membrane</keyword>
<evidence type="ECO:0000256" key="2">
    <source>
        <dbReference type="ARBA" id="ARBA00004609"/>
    </source>
</evidence>
<proteinExistence type="predicted"/>
<evidence type="ECO:0000313" key="12">
    <source>
        <dbReference type="EMBL" id="APD74947.1"/>
    </source>
</evidence>
<dbReference type="Pfam" id="PF10659">
    <property type="entry name" value="Trypan_glycop_C"/>
    <property type="match status" value="1"/>
</dbReference>
<protein>
    <submittedName>
        <fullName evidence="12">Variant surface glycoprotein 1125.4734</fullName>
    </submittedName>
</protein>
<dbReference type="Pfam" id="PF13206">
    <property type="entry name" value="VSG_B"/>
    <property type="match status" value="1"/>
</dbReference>
<feature type="region of interest" description="Disordered" evidence="9">
    <location>
        <begin position="418"/>
        <end position="437"/>
    </location>
</feature>
<dbReference type="EMBL" id="KX700991">
    <property type="protein sequence ID" value="APD74947.1"/>
    <property type="molecule type" value="Genomic_DNA"/>
</dbReference>
<feature type="region of interest" description="Disordered" evidence="9">
    <location>
        <begin position="352"/>
        <end position="375"/>
    </location>
</feature>
<keyword evidence="4" id="KW-0336">GPI-anchor</keyword>
<reference evidence="12" key="1">
    <citation type="submission" date="2016-08" db="EMBL/GenBank/DDBJ databases">
        <title>VSG repertoire of Trypanosoma brucei EATRO 1125.</title>
        <authorList>
            <person name="Cross G.A."/>
        </authorList>
    </citation>
    <scope>NUCLEOTIDE SEQUENCE</scope>
    <source>
        <strain evidence="12">EATRO 1125</strain>
    </source>
</reference>
<sequence>MAADGDAIAAAHTLCLAWGAARHGKIVEDTNVQVPAAYTDLMNLNMTLADDAWRAMFETSEGKKSWTDYKKSHEAELKTIDWGDRWNEWRTAHTETKDEQAGWHKKYGTTPKKQAGNYRRQYINATAAQAQQLLAEYKKKTQGEEKGLAEEINELLDQALCTSALAAAATDPTCSDVPAGVAKTATCTPDNAGKSITHDIVSLCAVQSATDSCATTNIQATMISTTNFHGDALKTATELCGTNKKPADLGDAITEAIAALAGQIKNVATGQHKPILGKTHNGNACTGTDAACVDYTNKFTQGEKGLTAIPWISALIKARSKYRQYKHQIVQKATTEAQITQLLRDALKEYNRPDAAQQPLSVQKPLKNLEPEDLPEKQKKECEAIEKAADCIKNENCKWEGPEDKDGKHCKLNATAAEQQATQAGTGGTKKKRQNAKISNRKIALETANGKIMLAKIIVLLSIRNLL</sequence>
<evidence type="ECO:0000259" key="10">
    <source>
        <dbReference type="Pfam" id="PF10659"/>
    </source>
</evidence>
<comment type="subcellular location">
    <subcellularLocation>
        <location evidence="2">Cell membrane</location>
        <topology evidence="2">Lipid-anchor</topology>
        <topology evidence="2">GPI-anchor</topology>
    </subcellularLocation>
</comment>
<evidence type="ECO:0000256" key="1">
    <source>
        <dbReference type="ARBA" id="ARBA00002523"/>
    </source>
</evidence>
<keyword evidence="7" id="KW-0325">Glycoprotein</keyword>
<evidence type="ECO:0000256" key="5">
    <source>
        <dbReference type="ARBA" id="ARBA00022729"/>
    </source>
</evidence>